<reference evidence="1" key="1">
    <citation type="submission" date="2015-07" db="EMBL/GenBank/DDBJ databases">
        <title>Transcriptome Assembly of Anthurium amnicola.</title>
        <authorList>
            <person name="Suzuki J."/>
        </authorList>
    </citation>
    <scope>NUCLEOTIDE SEQUENCE</scope>
</reference>
<sequence length="118" mass="13590">MQRGGTGKKGKEVEGFMILDIRCLNDLVQYVPVPGEAVLINVPLETKLSEYKKIVEYADAHQYDLFDDKPGMGFSMNSRVEDRLNRIEQFREDVVRKTDLLKKRLDKINERRAAETGT</sequence>
<organism evidence="1">
    <name type="scientific">Anthurium amnicola</name>
    <dbReference type="NCBI Taxonomy" id="1678845"/>
    <lineage>
        <taxon>Eukaryota</taxon>
        <taxon>Viridiplantae</taxon>
        <taxon>Streptophyta</taxon>
        <taxon>Embryophyta</taxon>
        <taxon>Tracheophyta</taxon>
        <taxon>Spermatophyta</taxon>
        <taxon>Magnoliopsida</taxon>
        <taxon>Liliopsida</taxon>
        <taxon>Araceae</taxon>
        <taxon>Pothoideae</taxon>
        <taxon>Potheae</taxon>
        <taxon>Anthurium</taxon>
    </lineage>
</organism>
<evidence type="ECO:0000313" key="1">
    <source>
        <dbReference type="EMBL" id="JAT42479.1"/>
    </source>
</evidence>
<gene>
    <name evidence="1" type="primary">mutS2_8</name>
    <name evidence="1" type="ORF">g.35493</name>
</gene>
<dbReference type="AlphaFoldDB" id="A0A1D1XJB4"/>
<protein>
    <submittedName>
        <fullName evidence="1">MutS2 protein</fullName>
    </submittedName>
</protein>
<accession>A0A1D1XJB4</accession>
<proteinExistence type="predicted"/>
<dbReference type="EMBL" id="GDJX01025457">
    <property type="protein sequence ID" value="JAT42479.1"/>
    <property type="molecule type" value="Transcribed_RNA"/>
</dbReference>
<name>A0A1D1XJB4_9ARAE</name>